<gene>
    <name evidence="1" type="ORF">QJU57_10210</name>
</gene>
<dbReference type="RefSeq" id="WP_306352404.1">
    <property type="nucleotide sequence ID" value="NZ_JASAWV010000031.1"/>
</dbReference>
<dbReference type="AlphaFoldDB" id="A0AAW8CM09"/>
<reference evidence="1 2" key="1">
    <citation type="journal article" date="2023" name="Front. Microbiol.">
        <title>Phylogeography and host specificity of Pasteurellaceae pathogenic to sea-farmed fish in the north-east Atlantic.</title>
        <authorList>
            <person name="Gulla S."/>
            <person name="Colquhoun D.J."/>
            <person name="Olsen A.B."/>
            <person name="Spilsberg B."/>
            <person name="Lagesen K."/>
            <person name="Aakesson C.P."/>
            <person name="Strom S."/>
            <person name="Manji F."/>
            <person name="Birkbeck T.H."/>
            <person name="Nilsen H.K."/>
        </authorList>
    </citation>
    <scope>NUCLEOTIDE SEQUENCE [LARGE SCALE GENOMIC DNA]</scope>
    <source>
        <strain evidence="1 2">NVIB3131</strain>
    </source>
</reference>
<dbReference type="Proteomes" id="UP001226020">
    <property type="component" value="Unassembled WGS sequence"/>
</dbReference>
<accession>A0AAW8CM09</accession>
<evidence type="ECO:0000313" key="2">
    <source>
        <dbReference type="Proteomes" id="UP001226020"/>
    </source>
</evidence>
<protein>
    <recommendedName>
        <fullName evidence="3">Lipoprotein</fullName>
    </recommendedName>
</protein>
<sequence>MKKSSLSQVIIISVLVAGCTSTLNSTSTDKQTLCKKYEMGVERAFNFGVNNFYKGYVIPNNYKGAVAQLFLIEEGLKGMAVGSFAREYKKVEIFYNKTVAEAKSEGCDISHYPLSPVNAFRKGIQILKKKNNEKN</sequence>
<dbReference type="PROSITE" id="PS51257">
    <property type="entry name" value="PROKAR_LIPOPROTEIN"/>
    <property type="match status" value="1"/>
</dbReference>
<evidence type="ECO:0008006" key="3">
    <source>
        <dbReference type="Google" id="ProtNLM"/>
    </source>
</evidence>
<comment type="caution">
    <text evidence="1">The sequence shown here is derived from an EMBL/GenBank/DDBJ whole genome shotgun (WGS) entry which is preliminary data.</text>
</comment>
<keyword evidence="2" id="KW-1185">Reference proteome</keyword>
<organism evidence="1 2">
    <name type="scientific">Phocoenobacter atlanticus subsp. atlanticus</name>
    <dbReference type="NCBI Taxonomy" id="3061285"/>
    <lineage>
        <taxon>Bacteria</taxon>
        <taxon>Pseudomonadati</taxon>
        <taxon>Pseudomonadota</taxon>
        <taxon>Gammaproteobacteria</taxon>
        <taxon>Pasteurellales</taxon>
        <taxon>Pasteurellaceae</taxon>
        <taxon>Phocoenobacter</taxon>
        <taxon>Phocoenobacter atlanticus</taxon>
    </lineage>
</organism>
<dbReference type="EMBL" id="JASAXT010000030">
    <property type="protein sequence ID" value="MDP8149440.1"/>
    <property type="molecule type" value="Genomic_DNA"/>
</dbReference>
<proteinExistence type="predicted"/>
<evidence type="ECO:0000313" key="1">
    <source>
        <dbReference type="EMBL" id="MDP8149440.1"/>
    </source>
</evidence>
<name>A0AAW8CM09_9PAST</name>